<name>A0AA48KC46_9BACT</name>
<dbReference type="InterPro" id="IPR012340">
    <property type="entry name" value="NA-bd_OB-fold"/>
</dbReference>
<evidence type="ECO:0000256" key="1">
    <source>
        <dbReference type="ARBA" id="ARBA00004496"/>
    </source>
</evidence>
<organism evidence="12 13">
    <name type="scientific">Mesoterricola sediminis</name>
    <dbReference type="NCBI Taxonomy" id="2927980"/>
    <lineage>
        <taxon>Bacteria</taxon>
        <taxon>Pseudomonadati</taxon>
        <taxon>Acidobacteriota</taxon>
        <taxon>Holophagae</taxon>
        <taxon>Holophagales</taxon>
        <taxon>Holophagaceae</taxon>
        <taxon>Mesoterricola</taxon>
    </lineage>
</organism>
<sequence length="188" mass="21274">MPFINATQVRAGMIINFEGELCRVISVEHQTPGNLPARIVTKMKRLKDGLNRENRFGSSDKIDKASLEQHMMEFLYEDGDHLVLMNNETYEQMEVHKDLLGEDLPFLQANMQVEVEFYEGTPLSITLPVSVVLEIVETDPVMKNANATGSYKPAKLENGITVGVPPYMEAGEKIRVNTVDRTFMERVK</sequence>
<dbReference type="KEGG" id="msea:METESE_06680"/>
<comment type="subcellular location">
    <subcellularLocation>
        <location evidence="1 7">Cytoplasm</location>
    </subcellularLocation>
</comment>
<dbReference type="AlphaFoldDB" id="A0AA48KC46"/>
<evidence type="ECO:0000313" key="13">
    <source>
        <dbReference type="Proteomes" id="UP001228113"/>
    </source>
</evidence>
<dbReference type="SUPFAM" id="SSF50249">
    <property type="entry name" value="Nucleic acid-binding proteins"/>
    <property type="match status" value="2"/>
</dbReference>
<evidence type="ECO:0000259" key="10">
    <source>
        <dbReference type="SMART" id="SM00841"/>
    </source>
</evidence>
<gene>
    <name evidence="12" type="primary">efp_1</name>
    <name evidence="7" type="synonym">efp</name>
    <name evidence="12" type="ORF">METESE_06680</name>
</gene>
<dbReference type="Pfam" id="PF08207">
    <property type="entry name" value="EFP_N"/>
    <property type="match status" value="1"/>
</dbReference>
<protein>
    <recommendedName>
        <fullName evidence="7 8">Elongation factor P</fullName>
        <shortName evidence="7">EF-P</shortName>
    </recommendedName>
</protein>
<dbReference type="FunFam" id="2.40.50.140:FF:000009">
    <property type="entry name" value="Elongation factor P"/>
    <property type="match status" value="1"/>
</dbReference>
<dbReference type="InterPro" id="IPR014722">
    <property type="entry name" value="Rib_uL2_dom2"/>
</dbReference>
<dbReference type="GO" id="GO:0005829">
    <property type="term" value="C:cytosol"/>
    <property type="evidence" value="ECO:0007669"/>
    <property type="project" value="UniProtKB-ARBA"/>
</dbReference>
<dbReference type="HAMAP" id="MF_00141">
    <property type="entry name" value="EF_P"/>
    <property type="match status" value="1"/>
</dbReference>
<dbReference type="InterPro" id="IPR011768">
    <property type="entry name" value="Transl_elongation_fac_P"/>
</dbReference>
<dbReference type="Proteomes" id="UP001228113">
    <property type="component" value="Chromosome"/>
</dbReference>
<dbReference type="PANTHER" id="PTHR30053">
    <property type="entry name" value="ELONGATION FACTOR P"/>
    <property type="match status" value="1"/>
</dbReference>
<dbReference type="CDD" id="cd04470">
    <property type="entry name" value="S1_EF-P_repeat_1"/>
    <property type="match status" value="1"/>
</dbReference>
<dbReference type="FunFam" id="2.40.50.140:FF:000004">
    <property type="entry name" value="Elongation factor P"/>
    <property type="match status" value="1"/>
</dbReference>
<evidence type="ECO:0000256" key="9">
    <source>
        <dbReference type="RuleBase" id="RU004389"/>
    </source>
</evidence>
<dbReference type="GO" id="GO:0003746">
    <property type="term" value="F:translation elongation factor activity"/>
    <property type="evidence" value="ECO:0007669"/>
    <property type="project" value="UniProtKB-UniRule"/>
</dbReference>
<dbReference type="NCBIfam" id="TIGR00038">
    <property type="entry name" value="efp"/>
    <property type="match status" value="1"/>
</dbReference>
<proteinExistence type="inferred from homology"/>
<evidence type="ECO:0000256" key="3">
    <source>
        <dbReference type="ARBA" id="ARBA00009479"/>
    </source>
</evidence>
<keyword evidence="5 7" id="KW-0251">Elongation factor</keyword>
<dbReference type="CDD" id="cd05794">
    <property type="entry name" value="S1_EF-P_repeat_2"/>
    <property type="match status" value="1"/>
</dbReference>
<dbReference type="GO" id="GO:0043043">
    <property type="term" value="P:peptide biosynthetic process"/>
    <property type="evidence" value="ECO:0007669"/>
    <property type="project" value="InterPro"/>
</dbReference>
<keyword evidence="4 7" id="KW-0963">Cytoplasm</keyword>
<evidence type="ECO:0000256" key="4">
    <source>
        <dbReference type="ARBA" id="ARBA00022490"/>
    </source>
</evidence>
<dbReference type="Pfam" id="PF01132">
    <property type="entry name" value="EFP"/>
    <property type="match status" value="1"/>
</dbReference>
<dbReference type="RefSeq" id="WP_243331166.1">
    <property type="nucleotide sequence ID" value="NZ_AP027081.1"/>
</dbReference>
<dbReference type="InterPro" id="IPR020599">
    <property type="entry name" value="Transl_elong_fac_P/YeiP"/>
</dbReference>
<evidence type="ECO:0000256" key="2">
    <source>
        <dbReference type="ARBA" id="ARBA00004815"/>
    </source>
</evidence>
<dbReference type="PIRSF" id="PIRSF005901">
    <property type="entry name" value="EF-P"/>
    <property type="match status" value="1"/>
</dbReference>
<dbReference type="NCBIfam" id="NF001810">
    <property type="entry name" value="PRK00529.1"/>
    <property type="match status" value="1"/>
</dbReference>
<feature type="domain" description="Translation elongation factor P/YeiP central" evidence="11">
    <location>
        <begin position="69"/>
        <end position="123"/>
    </location>
</feature>
<dbReference type="InterPro" id="IPR008991">
    <property type="entry name" value="Translation_prot_SH3-like_sf"/>
</dbReference>
<evidence type="ECO:0000256" key="6">
    <source>
        <dbReference type="ARBA" id="ARBA00022917"/>
    </source>
</evidence>
<dbReference type="InterPro" id="IPR001059">
    <property type="entry name" value="Transl_elong_P/YeiP_cen"/>
</dbReference>
<reference evidence="12" key="1">
    <citation type="journal article" date="2023" name="Int. J. Syst. Evol. Microbiol.">
        <title>Mesoterricola silvestris gen. nov., sp. nov., Mesoterricola sediminis sp. nov., Geothrix oryzae sp. nov., Geothrix edaphica sp. nov., Geothrix rubra sp. nov., and Geothrix limicola sp. nov., six novel members of Acidobacteriota isolated from soils.</title>
        <authorList>
            <person name="Itoh H."/>
            <person name="Sugisawa Y."/>
            <person name="Mise K."/>
            <person name="Xu Z."/>
            <person name="Kuniyasu M."/>
            <person name="Ushijima N."/>
            <person name="Kawano K."/>
            <person name="Kobayashi E."/>
            <person name="Shiratori Y."/>
            <person name="Masuda Y."/>
            <person name="Senoo K."/>
        </authorList>
    </citation>
    <scope>NUCLEOTIDE SEQUENCE</scope>
    <source>
        <strain evidence="12">W786</strain>
    </source>
</reference>
<dbReference type="SUPFAM" id="SSF50104">
    <property type="entry name" value="Translation proteins SH3-like domain"/>
    <property type="match status" value="1"/>
</dbReference>
<comment type="function">
    <text evidence="7">Involved in peptide bond synthesis. Stimulates efficient translation and peptide-bond synthesis on native or reconstituted 70S ribosomes in vitro. Probably functions indirectly by altering the affinity of the ribosome for aminoacyl-tRNA, thus increasing their reactivity as acceptors for peptidyl transferase.</text>
</comment>
<feature type="domain" description="Elongation factor P C-terminal" evidence="10">
    <location>
        <begin position="131"/>
        <end position="186"/>
    </location>
</feature>
<accession>A0AA48KC46</accession>
<comment type="pathway">
    <text evidence="2 7">Protein biosynthesis; polypeptide chain elongation.</text>
</comment>
<dbReference type="SMART" id="SM01185">
    <property type="entry name" value="EFP"/>
    <property type="match status" value="1"/>
</dbReference>
<evidence type="ECO:0000256" key="8">
    <source>
        <dbReference type="NCBIfam" id="TIGR00038"/>
    </source>
</evidence>
<evidence type="ECO:0000256" key="5">
    <source>
        <dbReference type="ARBA" id="ARBA00022768"/>
    </source>
</evidence>
<keyword evidence="13" id="KW-1185">Reference proteome</keyword>
<dbReference type="SMART" id="SM00841">
    <property type="entry name" value="Elong-fact-P_C"/>
    <property type="match status" value="1"/>
</dbReference>
<dbReference type="Gene3D" id="2.40.50.140">
    <property type="entry name" value="Nucleic acid-binding proteins"/>
    <property type="match status" value="2"/>
</dbReference>
<comment type="similarity">
    <text evidence="3 7 9">Belongs to the elongation factor P family.</text>
</comment>
<dbReference type="PANTHER" id="PTHR30053:SF14">
    <property type="entry name" value="TRANSLATION ELONGATION FACTOR KOW-LIKE DOMAIN-CONTAINING PROTEIN"/>
    <property type="match status" value="1"/>
</dbReference>
<dbReference type="InterPro" id="IPR015365">
    <property type="entry name" value="Elong-fact-P_C"/>
</dbReference>
<dbReference type="Gene3D" id="2.30.30.30">
    <property type="match status" value="1"/>
</dbReference>
<keyword evidence="6 7" id="KW-0648">Protein biosynthesis</keyword>
<dbReference type="EMBL" id="AP027081">
    <property type="protein sequence ID" value="BDU75710.1"/>
    <property type="molecule type" value="Genomic_DNA"/>
</dbReference>
<dbReference type="InterPro" id="IPR013185">
    <property type="entry name" value="Transl_elong_KOW-like"/>
</dbReference>
<evidence type="ECO:0000259" key="11">
    <source>
        <dbReference type="SMART" id="SM01185"/>
    </source>
</evidence>
<dbReference type="Pfam" id="PF09285">
    <property type="entry name" value="Elong-fact-P_C"/>
    <property type="match status" value="1"/>
</dbReference>
<evidence type="ECO:0000313" key="12">
    <source>
        <dbReference type="EMBL" id="BDU75710.1"/>
    </source>
</evidence>
<evidence type="ECO:0000256" key="7">
    <source>
        <dbReference type="HAMAP-Rule" id="MF_00141"/>
    </source>
</evidence>